<dbReference type="Gene3D" id="1.10.10.1110">
    <property type="entry name" value="Methyltransferase PG1098, N-terminal domain"/>
    <property type="match status" value="1"/>
</dbReference>
<sequence length="397" mass="43802">MVNEATREYIEAHRTQDVRDLALHARRDDPGLDLPLALDQIAGWQTARTKLPDWAACDGIVYPPHLPMEQCSSQAAAEVKMQLVRELVPERTSLVDLTGGFGVDFSYLSRLFDHAVYVERQKRLCDLAAHNLRALGLVSVQVVHADAVDYLQTMDPASMIYLDPARRDAAGARTYAIADCTPDVLALRDDLLAKAPTVLVKLSPMLDWRRTVEEFDGTVSHVVVVSVGNECKELLVVLGRVRTDDPLIVAVNDGDRLEFRLSEDRHPRILPAGELPSMQYLYEPNASIMKTGAFAALQEHMPQLAQLGANSHLFASVEAVEGFPGRAFAIEGIGTLNKKDVRRLLAGVGQANVAVRNFPLTAQQLRQRLKLKDGGETTVYGTTDAEGAHILVRCRRL</sequence>
<dbReference type="STRING" id="1688.BCUN_2230"/>
<organism evidence="3 4">
    <name type="scientific">Bifidobacterium cuniculi</name>
    <dbReference type="NCBI Taxonomy" id="1688"/>
    <lineage>
        <taxon>Bacteria</taxon>
        <taxon>Bacillati</taxon>
        <taxon>Actinomycetota</taxon>
        <taxon>Actinomycetes</taxon>
        <taxon>Bifidobacteriales</taxon>
        <taxon>Bifidobacteriaceae</taxon>
        <taxon>Bifidobacterium</taxon>
    </lineage>
</organism>
<reference evidence="3 4" key="1">
    <citation type="submission" date="2014-03" db="EMBL/GenBank/DDBJ databases">
        <title>Genomics of Bifidobacteria.</title>
        <authorList>
            <person name="Ventura M."/>
            <person name="Milani C."/>
            <person name="Lugli G.A."/>
        </authorList>
    </citation>
    <scope>NUCLEOTIDE SEQUENCE [LARGE SCALE GENOMIC DNA]</scope>
    <source>
        <strain evidence="3 4">LMG 10738</strain>
    </source>
</reference>
<dbReference type="eggNOG" id="COG0742">
    <property type="taxonomic scope" value="Bacteria"/>
</dbReference>
<dbReference type="InterPro" id="IPR054168">
    <property type="entry name" value="PG_1098_Fer"/>
</dbReference>
<dbReference type="SUPFAM" id="SSF53335">
    <property type="entry name" value="S-adenosyl-L-methionine-dependent methyltransferases"/>
    <property type="match status" value="1"/>
</dbReference>
<dbReference type="InterPro" id="IPR029063">
    <property type="entry name" value="SAM-dependent_MTases_sf"/>
</dbReference>
<name>A0A087APD4_9BIFI</name>
<comment type="caution">
    <text evidence="3">The sequence shown here is derived from an EMBL/GenBank/DDBJ whole genome shotgun (WGS) entry which is preliminary data.</text>
</comment>
<keyword evidence="3" id="KW-0489">Methyltransferase</keyword>
<keyword evidence="4" id="KW-1185">Reference proteome</keyword>
<evidence type="ECO:0000259" key="1">
    <source>
        <dbReference type="Pfam" id="PF18096"/>
    </source>
</evidence>
<feature type="domain" description="THUMP-like" evidence="1">
    <location>
        <begin position="325"/>
        <end position="396"/>
    </location>
</feature>
<dbReference type="Pfam" id="PF18096">
    <property type="entry name" value="Thump_like"/>
    <property type="match status" value="1"/>
</dbReference>
<gene>
    <name evidence="3" type="ORF">BCUN_2230</name>
</gene>
<evidence type="ECO:0000313" key="4">
    <source>
        <dbReference type="Proteomes" id="UP000029067"/>
    </source>
</evidence>
<evidence type="ECO:0000313" key="3">
    <source>
        <dbReference type="EMBL" id="KFI60634.1"/>
    </source>
</evidence>
<accession>A0A087APD4</accession>
<dbReference type="AlphaFoldDB" id="A0A087APD4"/>
<dbReference type="GO" id="GO:0008168">
    <property type="term" value="F:methyltransferase activity"/>
    <property type="evidence" value="ECO:0007669"/>
    <property type="project" value="UniProtKB-KW"/>
</dbReference>
<feature type="domain" description="PG-1098 ferredoxin-like" evidence="2">
    <location>
        <begin position="280"/>
        <end position="324"/>
    </location>
</feature>
<keyword evidence="3" id="KW-0808">Transferase</keyword>
<protein>
    <submittedName>
        <fullName evidence="3">N6-adenine-specific methylase</fullName>
    </submittedName>
</protein>
<dbReference type="Proteomes" id="UP000029067">
    <property type="component" value="Unassembled WGS sequence"/>
</dbReference>
<proteinExistence type="predicted"/>
<dbReference type="InterPro" id="IPR041497">
    <property type="entry name" value="Thump-like"/>
</dbReference>
<dbReference type="GO" id="GO:0032259">
    <property type="term" value="P:methylation"/>
    <property type="evidence" value="ECO:0007669"/>
    <property type="project" value="UniProtKB-KW"/>
</dbReference>
<dbReference type="Gene3D" id="3.40.50.150">
    <property type="entry name" value="Vaccinia Virus protein VP39"/>
    <property type="match status" value="1"/>
</dbReference>
<dbReference type="Pfam" id="PF22013">
    <property type="entry name" value="PG_1098_Fer"/>
    <property type="match status" value="1"/>
</dbReference>
<evidence type="ECO:0000259" key="2">
    <source>
        <dbReference type="Pfam" id="PF22013"/>
    </source>
</evidence>
<dbReference type="EMBL" id="JGYV01000019">
    <property type="protein sequence ID" value="KFI60634.1"/>
    <property type="molecule type" value="Genomic_DNA"/>
</dbReference>